<dbReference type="Proteomes" id="UP000321901">
    <property type="component" value="Unassembled WGS sequence"/>
</dbReference>
<dbReference type="OrthoDB" id="9813426at2"/>
<dbReference type="Pfam" id="PF09335">
    <property type="entry name" value="VTT_dom"/>
    <property type="match status" value="1"/>
</dbReference>
<dbReference type="InterPro" id="IPR032816">
    <property type="entry name" value="VTT_dom"/>
</dbReference>
<evidence type="ECO:0000256" key="3">
    <source>
        <dbReference type="ARBA" id="ARBA00022475"/>
    </source>
</evidence>
<evidence type="ECO:0000256" key="6">
    <source>
        <dbReference type="ARBA" id="ARBA00023136"/>
    </source>
</evidence>
<dbReference type="RefSeq" id="WP_147056893.1">
    <property type="nucleotide sequence ID" value="NZ_BJYL01000019.1"/>
</dbReference>
<feature type="transmembrane region" description="Helical" evidence="7">
    <location>
        <begin position="12"/>
        <end position="30"/>
    </location>
</feature>
<keyword evidence="3" id="KW-1003">Cell membrane</keyword>
<name>A0A511Z6W8_9BACL</name>
<accession>A0A511Z6W8</accession>
<comment type="similarity">
    <text evidence="2">Belongs to the DedA family.</text>
</comment>
<sequence length="203" mass="23137">MEDWIMEFIGEYGYFGVCFLLLIENLFPPIPSEIILTFSGFMTGITTMTKSGVIIAATIGSVVGAMVLYSIGMFIDMKRLERFVERRGRWLRLTKKDLRRAEGWFDKYGPWTVFFCRLVPLLRSLISVPAGMSHMNFPLFIFLTAIGSFIWNTILVTIGFAVGENWESIVGYMDVYSMIVYVLLAIGGLAACIGYIRFRRKRA</sequence>
<proteinExistence type="inferred from homology"/>
<comment type="caution">
    <text evidence="9">The sequence shown here is derived from an EMBL/GenBank/DDBJ whole genome shotgun (WGS) entry which is preliminary data.</text>
</comment>
<dbReference type="PANTHER" id="PTHR42709:SF6">
    <property type="entry name" value="UNDECAPRENYL PHOSPHATE TRANSPORTER A"/>
    <property type="match status" value="1"/>
</dbReference>
<keyword evidence="4 7" id="KW-0812">Transmembrane</keyword>
<dbReference type="PANTHER" id="PTHR42709">
    <property type="entry name" value="ALKALINE PHOSPHATASE LIKE PROTEIN"/>
    <property type="match status" value="1"/>
</dbReference>
<protein>
    <submittedName>
        <fullName evidence="9">Alkaline phosphatase-like protein</fullName>
    </submittedName>
</protein>
<feature type="domain" description="VTT" evidence="8">
    <location>
        <begin position="30"/>
        <end position="159"/>
    </location>
</feature>
<dbReference type="EMBL" id="BJYL01000019">
    <property type="protein sequence ID" value="GEN83189.1"/>
    <property type="molecule type" value="Genomic_DNA"/>
</dbReference>
<dbReference type="InterPro" id="IPR051311">
    <property type="entry name" value="DedA_domain"/>
</dbReference>
<evidence type="ECO:0000259" key="8">
    <source>
        <dbReference type="Pfam" id="PF09335"/>
    </source>
</evidence>
<evidence type="ECO:0000256" key="4">
    <source>
        <dbReference type="ARBA" id="ARBA00022692"/>
    </source>
</evidence>
<keyword evidence="5 7" id="KW-1133">Transmembrane helix</keyword>
<comment type="subcellular location">
    <subcellularLocation>
        <location evidence="1">Cell membrane</location>
        <topology evidence="1">Multi-pass membrane protein</topology>
    </subcellularLocation>
</comment>
<reference evidence="9 10" key="1">
    <citation type="submission" date="2019-07" db="EMBL/GenBank/DDBJ databases">
        <title>Whole genome shotgun sequence of Sporosarcina luteola NBRC 105378.</title>
        <authorList>
            <person name="Hosoyama A."/>
            <person name="Uohara A."/>
            <person name="Ohji S."/>
            <person name="Ichikawa N."/>
        </authorList>
    </citation>
    <scope>NUCLEOTIDE SEQUENCE [LARGE SCALE GENOMIC DNA]</scope>
    <source>
        <strain evidence="9 10">NBRC 105378</strain>
    </source>
</reference>
<evidence type="ECO:0000256" key="5">
    <source>
        <dbReference type="ARBA" id="ARBA00022989"/>
    </source>
</evidence>
<evidence type="ECO:0000256" key="1">
    <source>
        <dbReference type="ARBA" id="ARBA00004651"/>
    </source>
</evidence>
<organism evidence="9 10">
    <name type="scientific">Sporosarcina luteola</name>
    <dbReference type="NCBI Taxonomy" id="582850"/>
    <lineage>
        <taxon>Bacteria</taxon>
        <taxon>Bacillati</taxon>
        <taxon>Bacillota</taxon>
        <taxon>Bacilli</taxon>
        <taxon>Bacillales</taxon>
        <taxon>Caryophanaceae</taxon>
        <taxon>Sporosarcina</taxon>
    </lineage>
</organism>
<feature type="transmembrane region" description="Helical" evidence="7">
    <location>
        <begin position="175"/>
        <end position="196"/>
    </location>
</feature>
<evidence type="ECO:0000256" key="7">
    <source>
        <dbReference type="SAM" id="Phobius"/>
    </source>
</evidence>
<keyword evidence="10" id="KW-1185">Reference proteome</keyword>
<feature type="transmembrane region" description="Helical" evidence="7">
    <location>
        <begin position="51"/>
        <end position="75"/>
    </location>
</feature>
<feature type="transmembrane region" description="Helical" evidence="7">
    <location>
        <begin position="138"/>
        <end position="163"/>
    </location>
</feature>
<keyword evidence="6 7" id="KW-0472">Membrane</keyword>
<dbReference type="AlphaFoldDB" id="A0A511Z6W8"/>
<gene>
    <name evidence="9" type="primary">apl</name>
    <name evidence="9" type="ORF">SLU01_15010</name>
</gene>
<evidence type="ECO:0000313" key="10">
    <source>
        <dbReference type="Proteomes" id="UP000321901"/>
    </source>
</evidence>
<dbReference type="GO" id="GO:0005886">
    <property type="term" value="C:plasma membrane"/>
    <property type="evidence" value="ECO:0007669"/>
    <property type="project" value="UniProtKB-SubCell"/>
</dbReference>
<evidence type="ECO:0000313" key="9">
    <source>
        <dbReference type="EMBL" id="GEN83189.1"/>
    </source>
</evidence>
<evidence type="ECO:0000256" key="2">
    <source>
        <dbReference type="ARBA" id="ARBA00010792"/>
    </source>
</evidence>